<sequence>MEAQAAGWYFDVGMDGSFFGQWEVMDELTAQEVAAALGQDLQQSVSSESYNSLPSDQPLASTGSLRGALKTRSWSSCATEQQNSALVPTASSPSILSFGNQESPSNQNNIYGCLGGMVKRKKEMDVLLHRGSKRNYDTMVGQGTTYHNKDHIMAERKRREKLSQRFIALSAIVPGLKKTDQASVLGDAIKYLKQLEEKVKALTEQVAKRTVESAVLVKKSQLCADGDSSSNFDGRQCSDSLPEIEAKISEKAILVKIHCENRKGVMVKALSEIEQLHLSVVSASVMPFATSSLDMTVIAQIEEGFDMRAKDVVKKLSSAFG</sequence>
<dbReference type="SMART" id="SM00353">
    <property type="entry name" value="HLH"/>
    <property type="match status" value="1"/>
</dbReference>
<evidence type="ECO:0000256" key="1">
    <source>
        <dbReference type="ARBA" id="ARBA00004123"/>
    </source>
</evidence>
<dbReference type="GO" id="GO:0046983">
    <property type="term" value="F:protein dimerization activity"/>
    <property type="evidence" value="ECO:0007669"/>
    <property type="project" value="InterPro"/>
</dbReference>
<comment type="caution">
    <text evidence="9">The sequence shown here is derived from an EMBL/GenBank/DDBJ whole genome shotgun (WGS) entry which is preliminary data.</text>
</comment>
<dbReference type="InterPro" id="IPR052610">
    <property type="entry name" value="bHLH_transcription_regulator"/>
</dbReference>
<keyword evidence="10" id="KW-1185">Reference proteome</keyword>
<gene>
    <name evidence="9" type="ORF">OPV22_014304</name>
</gene>
<keyword evidence="6" id="KW-0175">Coiled coil</keyword>
<evidence type="ECO:0000259" key="7">
    <source>
        <dbReference type="PROSITE" id="PS50888"/>
    </source>
</evidence>
<dbReference type="AlphaFoldDB" id="A0AAV8R9F3"/>
<dbReference type="InterPro" id="IPR002912">
    <property type="entry name" value="ACT_dom"/>
</dbReference>
<organism evidence="9 10">
    <name type="scientific">Ensete ventricosum</name>
    <name type="common">Abyssinian banana</name>
    <name type="synonym">Musa ensete</name>
    <dbReference type="NCBI Taxonomy" id="4639"/>
    <lineage>
        <taxon>Eukaryota</taxon>
        <taxon>Viridiplantae</taxon>
        <taxon>Streptophyta</taxon>
        <taxon>Embryophyta</taxon>
        <taxon>Tracheophyta</taxon>
        <taxon>Spermatophyta</taxon>
        <taxon>Magnoliopsida</taxon>
        <taxon>Liliopsida</taxon>
        <taxon>Zingiberales</taxon>
        <taxon>Musaceae</taxon>
        <taxon>Ensete</taxon>
    </lineage>
</organism>
<evidence type="ECO:0000256" key="4">
    <source>
        <dbReference type="ARBA" id="ARBA00023163"/>
    </source>
</evidence>
<keyword evidence="5" id="KW-0539">Nucleus</keyword>
<evidence type="ECO:0000256" key="3">
    <source>
        <dbReference type="ARBA" id="ARBA00023015"/>
    </source>
</evidence>
<evidence type="ECO:0000259" key="8">
    <source>
        <dbReference type="PROSITE" id="PS51671"/>
    </source>
</evidence>
<keyword evidence="4" id="KW-0804">Transcription</keyword>
<dbReference type="InterPro" id="IPR054502">
    <property type="entry name" value="bHLH-TF_ACT-like_plant"/>
</dbReference>
<feature type="coiled-coil region" evidence="6">
    <location>
        <begin position="185"/>
        <end position="212"/>
    </location>
</feature>
<feature type="domain" description="BHLH" evidence="7">
    <location>
        <begin position="146"/>
        <end position="195"/>
    </location>
</feature>
<evidence type="ECO:0000256" key="6">
    <source>
        <dbReference type="SAM" id="Coils"/>
    </source>
</evidence>
<dbReference type="InterPro" id="IPR036638">
    <property type="entry name" value="HLH_DNA-bd_sf"/>
</dbReference>
<dbReference type="PROSITE" id="PS50888">
    <property type="entry name" value="BHLH"/>
    <property type="match status" value="1"/>
</dbReference>
<proteinExistence type="inferred from homology"/>
<keyword evidence="3" id="KW-0805">Transcription regulation</keyword>
<comment type="subcellular location">
    <subcellularLocation>
        <location evidence="1">Nucleus</location>
    </subcellularLocation>
</comment>
<evidence type="ECO:0000256" key="2">
    <source>
        <dbReference type="ARBA" id="ARBA00005510"/>
    </source>
</evidence>
<reference evidence="9 10" key="1">
    <citation type="submission" date="2022-12" db="EMBL/GenBank/DDBJ databases">
        <title>Chromosome-scale assembly of the Ensete ventricosum genome.</title>
        <authorList>
            <person name="Dussert Y."/>
            <person name="Stocks J."/>
            <person name="Wendawek A."/>
            <person name="Woldeyes F."/>
            <person name="Nichols R.A."/>
            <person name="Borrell J.S."/>
        </authorList>
    </citation>
    <scope>NUCLEOTIDE SEQUENCE [LARGE SCALE GENOMIC DNA]</scope>
    <source>
        <strain evidence="10">cv. Maze</strain>
        <tissue evidence="9">Seeds</tissue>
    </source>
</reference>
<dbReference type="Pfam" id="PF22754">
    <property type="entry name" value="bHLH-TF_ACT-like_plant"/>
    <property type="match status" value="1"/>
</dbReference>
<dbReference type="PROSITE" id="PS51671">
    <property type="entry name" value="ACT"/>
    <property type="match status" value="1"/>
</dbReference>
<dbReference type="Pfam" id="PF00010">
    <property type="entry name" value="HLH"/>
    <property type="match status" value="1"/>
</dbReference>
<evidence type="ECO:0008006" key="11">
    <source>
        <dbReference type="Google" id="ProtNLM"/>
    </source>
</evidence>
<evidence type="ECO:0000256" key="5">
    <source>
        <dbReference type="ARBA" id="ARBA00023242"/>
    </source>
</evidence>
<dbReference type="Gene3D" id="4.10.280.10">
    <property type="entry name" value="Helix-loop-helix DNA-binding domain"/>
    <property type="match status" value="1"/>
</dbReference>
<dbReference type="InterPro" id="IPR011598">
    <property type="entry name" value="bHLH_dom"/>
</dbReference>
<dbReference type="Proteomes" id="UP001222027">
    <property type="component" value="Unassembled WGS sequence"/>
</dbReference>
<dbReference type="PANTHER" id="PTHR45959">
    <property type="entry name" value="BHLH TRANSCRIPTION FACTOR"/>
    <property type="match status" value="1"/>
</dbReference>
<evidence type="ECO:0000313" key="9">
    <source>
        <dbReference type="EMBL" id="KAJ8492583.1"/>
    </source>
</evidence>
<feature type="domain" description="ACT" evidence="8">
    <location>
        <begin position="254"/>
        <end position="321"/>
    </location>
</feature>
<dbReference type="PANTHER" id="PTHR45959:SF69">
    <property type="entry name" value="HELIX-LOOP-HELIX DNA-BINDING DOMAIN CONTAINING PROTEIN, EXPRESSED"/>
    <property type="match status" value="1"/>
</dbReference>
<dbReference type="SUPFAM" id="SSF47459">
    <property type="entry name" value="HLH, helix-loop-helix DNA-binding domain"/>
    <property type="match status" value="1"/>
</dbReference>
<dbReference type="GO" id="GO:0005634">
    <property type="term" value="C:nucleus"/>
    <property type="evidence" value="ECO:0007669"/>
    <property type="project" value="UniProtKB-SubCell"/>
</dbReference>
<evidence type="ECO:0000313" key="10">
    <source>
        <dbReference type="Proteomes" id="UP001222027"/>
    </source>
</evidence>
<comment type="similarity">
    <text evidence="2">Belongs to the bHLH protein family.</text>
</comment>
<dbReference type="EMBL" id="JAQQAF010000004">
    <property type="protein sequence ID" value="KAJ8492583.1"/>
    <property type="molecule type" value="Genomic_DNA"/>
</dbReference>
<accession>A0AAV8R9F3</accession>
<name>A0AAV8R9F3_ENSVE</name>
<protein>
    <recommendedName>
        <fullName evidence="11">BHLH domain-containing protein</fullName>
    </recommendedName>
</protein>
<dbReference type="CDD" id="cd11452">
    <property type="entry name" value="bHLH_AtNAI1_like"/>
    <property type="match status" value="1"/>
</dbReference>